<name>V6ITY4_9BACL</name>
<evidence type="ECO:0000256" key="1">
    <source>
        <dbReference type="SAM" id="MobiDB-lite"/>
    </source>
</evidence>
<proteinExistence type="predicted"/>
<keyword evidence="2" id="KW-1133">Transmembrane helix</keyword>
<reference evidence="3 4" key="1">
    <citation type="journal article" date="2013" name="Genome Announc.">
        <title>Genome Sequence of Sporolactobacillus laevolacticus DSM442, an Efficient Polymer-Grade D-Lactate Producer from Agricultural Waste Cottonseed as a Nitrogen Source.</title>
        <authorList>
            <person name="Wang H."/>
            <person name="Wang L."/>
            <person name="Ju J."/>
            <person name="Yu B."/>
            <person name="Ma Y."/>
        </authorList>
    </citation>
    <scope>NUCLEOTIDE SEQUENCE [LARGE SCALE GENOMIC DNA]</scope>
    <source>
        <strain evidence="3 4">DSM 442</strain>
    </source>
</reference>
<keyword evidence="2" id="KW-0472">Membrane</keyword>
<dbReference type="Proteomes" id="UP000018296">
    <property type="component" value="Unassembled WGS sequence"/>
</dbReference>
<keyword evidence="2" id="KW-0812">Transmembrane</keyword>
<feature type="transmembrane region" description="Helical" evidence="2">
    <location>
        <begin position="7"/>
        <end position="27"/>
    </location>
</feature>
<evidence type="ECO:0000313" key="4">
    <source>
        <dbReference type="Proteomes" id="UP000018296"/>
    </source>
</evidence>
<evidence type="ECO:0000256" key="2">
    <source>
        <dbReference type="SAM" id="Phobius"/>
    </source>
</evidence>
<comment type="caution">
    <text evidence="3">The sequence shown here is derived from an EMBL/GenBank/DDBJ whole genome shotgun (WGS) entry which is preliminary data.</text>
</comment>
<dbReference type="AlphaFoldDB" id="V6ITY4"/>
<keyword evidence="4" id="KW-1185">Reference proteome</keyword>
<dbReference type="RefSeq" id="WP_023511775.1">
    <property type="nucleotide sequence ID" value="NZ_AWTC01000027.1"/>
</dbReference>
<gene>
    <name evidence="3" type="ORF">P343_17995</name>
</gene>
<organism evidence="3 4">
    <name type="scientific">Sporolactobacillus laevolacticus DSM 442</name>
    <dbReference type="NCBI Taxonomy" id="1395513"/>
    <lineage>
        <taxon>Bacteria</taxon>
        <taxon>Bacillati</taxon>
        <taxon>Bacillota</taxon>
        <taxon>Bacilli</taxon>
        <taxon>Bacillales</taxon>
        <taxon>Sporolactobacillaceae</taxon>
        <taxon>Sporolactobacillus</taxon>
    </lineage>
</organism>
<accession>V6ITY4</accession>
<dbReference type="PATRIC" id="fig|1395513.3.peg.3640"/>
<sequence length="84" mass="9528">MLFTRKHILPSFGLLLVICLIYIPMIINPPVAPTVGQQEKQVNQRINDSNAFEDEQKNKASDQNTPRVSDQAAKNLYVYAPIMK</sequence>
<feature type="compositionally biased region" description="Polar residues" evidence="1">
    <location>
        <begin position="37"/>
        <end position="50"/>
    </location>
</feature>
<dbReference type="EMBL" id="AWTC01000027">
    <property type="protein sequence ID" value="EST10295.1"/>
    <property type="molecule type" value="Genomic_DNA"/>
</dbReference>
<evidence type="ECO:0000313" key="3">
    <source>
        <dbReference type="EMBL" id="EST10295.1"/>
    </source>
</evidence>
<protein>
    <submittedName>
        <fullName evidence="3">Uncharacterized protein</fullName>
    </submittedName>
</protein>
<feature type="region of interest" description="Disordered" evidence="1">
    <location>
        <begin position="37"/>
        <end position="72"/>
    </location>
</feature>